<protein>
    <submittedName>
        <fullName evidence="1">Uncharacterized protein</fullName>
    </submittedName>
</protein>
<sequence length="108" mass="12064">SSNVQDLPLPDSARVVEQISELAGDLDLVGFYAAGPLYRGFASSWGALGWHHANSFNFDWSLFHENGQAVKANYAGHDWSDEAFAQRFQQAREQLEFLGRPLHALKLC</sequence>
<keyword evidence="2" id="KW-1185">Reference proteome</keyword>
<dbReference type="GO" id="GO:0006508">
    <property type="term" value="P:proteolysis"/>
    <property type="evidence" value="ECO:0007669"/>
    <property type="project" value="InterPro"/>
</dbReference>
<name>F3GMN7_PSESJ</name>
<dbReference type="InterPro" id="IPR036059">
    <property type="entry name" value="TldD/PmbA_sf"/>
</dbReference>
<evidence type="ECO:0000313" key="1">
    <source>
        <dbReference type="EMBL" id="EGH48340.1"/>
    </source>
</evidence>
<dbReference type="EMBL" id="AEAI01003022">
    <property type="protein sequence ID" value="EGH48340.1"/>
    <property type="molecule type" value="Genomic_DNA"/>
</dbReference>
<evidence type="ECO:0000313" key="2">
    <source>
        <dbReference type="Proteomes" id="UP000004986"/>
    </source>
</evidence>
<dbReference type="HOGENOM" id="CLU_2189600_0_0_6"/>
<reference evidence="1 2" key="1">
    <citation type="journal article" date="2011" name="PLoS Pathog.">
        <title>Dynamic evolution of pathogenicity revealed by sequencing and comparative genomics of 19 Pseudomonas syringae isolates.</title>
        <authorList>
            <person name="Baltrus D.A."/>
            <person name="Nishimura M.T."/>
            <person name="Romanchuk A."/>
            <person name="Chang J.H."/>
            <person name="Mukhtar M.S."/>
            <person name="Cherkis K."/>
            <person name="Roach J."/>
            <person name="Grant S.R."/>
            <person name="Jones C.D."/>
            <person name="Dangl J.L."/>
        </authorList>
    </citation>
    <scope>NUCLEOTIDE SEQUENCE [LARGE SCALE GENOMIC DNA]</scope>
    <source>
        <strain evidence="1 2">1704B</strain>
    </source>
</reference>
<proteinExistence type="predicted"/>
<organism evidence="1 2">
    <name type="scientific">Pseudomonas syringae pv. pisi str. 1704B</name>
    <dbReference type="NCBI Taxonomy" id="629263"/>
    <lineage>
        <taxon>Bacteria</taxon>
        <taxon>Pseudomonadati</taxon>
        <taxon>Pseudomonadota</taxon>
        <taxon>Gammaproteobacteria</taxon>
        <taxon>Pseudomonadales</taxon>
        <taxon>Pseudomonadaceae</taxon>
        <taxon>Pseudomonas</taxon>
        <taxon>Pseudomonas syringae</taxon>
    </lineage>
</organism>
<accession>F3GMN7</accession>
<gene>
    <name evidence="1" type="ORF">PSYPI_40989</name>
</gene>
<dbReference type="SUPFAM" id="SSF111283">
    <property type="entry name" value="Putative modulator of DNA gyrase, PmbA/TldD"/>
    <property type="match status" value="1"/>
</dbReference>
<comment type="caution">
    <text evidence="1">The sequence shown here is derived from an EMBL/GenBank/DDBJ whole genome shotgun (WGS) entry which is preliminary data.</text>
</comment>
<dbReference type="PANTHER" id="PTHR43666">
    <property type="entry name" value="TLDD PROTEIN"/>
    <property type="match status" value="1"/>
</dbReference>
<feature type="non-terminal residue" evidence="1">
    <location>
        <position position="108"/>
    </location>
</feature>
<dbReference type="AlphaFoldDB" id="F3GMN7"/>
<dbReference type="PANTHER" id="PTHR43666:SF1">
    <property type="entry name" value="CONSERVED PROTEIN"/>
    <property type="match status" value="1"/>
</dbReference>
<feature type="non-terminal residue" evidence="1">
    <location>
        <position position="1"/>
    </location>
</feature>
<dbReference type="GO" id="GO:0008237">
    <property type="term" value="F:metallopeptidase activity"/>
    <property type="evidence" value="ECO:0007669"/>
    <property type="project" value="InterPro"/>
</dbReference>
<dbReference type="Proteomes" id="UP000004986">
    <property type="component" value="Unassembled WGS sequence"/>
</dbReference>